<proteinExistence type="predicted"/>
<accession>A0ACB8Y9Z2</accession>
<reference evidence="1 2" key="2">
    <citation type="journal article" date="2022" name="Mol. Ecol. Resour.">
        <title>The genomes of chicory, endive, great burdock and yacon provide insights into Asteraceae paleo-polyploidization history and plant inulin production.</title>
        <authorList>
            <person name="Fan W."/>
            <person name="Wang S."/>
            <person name="Wang H."/>
            <person name="Wang A."/>
            <person name="Jiang F."/>
            <person name="Liu H."/>
            <person name="Zhao H."/>
            <person name="Xu D."/>
            <person name="Zhang Y."/>
        </authorList>
    </citation>
    <scope>NUCLEOTIDE SEQUENCE [LARGE SCALE GENOMIC DNA]</scope>
    <source>
        <strain evidence="2">cv. Niubang</strain>
    </source>
</reference>
<keyword evidence="2" id="KW-1185">Reference proteome</keyword>
<name>A0ACB8Y9Z2_ARCLA</name>
<gene>
    <name evidence="1" type="ORF">L6452_36243</name>
</gene>
<reference evidence="2" key="1">
    <citation type="journal article" date="2022" name="Mol. Ecol. Resour.">
        <title>The genomes of chicory, endive, great burdock and yacon provide insights into Asteraceae palaeo-polyploidization history and plant inulin production.</title>
        <authorList>
            <person name="Fan W."/>
            <person name="Wang S."/>
            <person name="Wang H."/>
            <person name="Wang A."/>
            <person name="Jiang F."/>
            <person name="Liu H."/>
            <person name="Zhao H."/>
            <person name="Xu D."/>
            <person name="Zhang Y."/>
        </authorList>
    </citation>
    <scope>NUCLEOTIDE SEQUENCE [LARGE SCALE GENOMIC DNA]</scope>
    <source>
        <strain evidence="2">cv. Niubang</strain>
    </source>
</reference>
<organism evidence="1 2">
    <name type="scientific">Arctium lappa</name>
    <name type="common">Greater burdock</name>
    <name type="synonym">Lappa major</name>
    <dbReference type="NCBI Taxonomy" id="4217"/>
    <lineage>
        <taxon>Eukaryota</taxon>
        <taxon>Viridiplantae</taxon>
        <taxon>Streptophyta</taxon>
        <taxon>Embryophyta</taxon>
        <taxon>Tracheophyta</taxon>
        <taxon>Spermatophyta</taxon>
        <taxon>Magnoliopsida</taxon>
        <taxon>eudicotyledons</taxon>
        <taxon>Gunneridae</taxon>
        <taxon>Pentapetalae</taxon>
        <taxon>asterids</taxon>
        <taxon>campanulids</taxon>
        <taxon>Asterales</taxon>
        <taxon>Asteraceae</taxon>
        <taxon>Carduoideae</taxon>
        <taxon>Cardueae</taxon>
        <taxon>Arctiinae</taxon>
        <taxon>Arctium</taxon>
    </lineage>
</organism>
<evidence type="ECO:0000313" key="1">
    <source>
        <dbReference type="EMBL" id="KAI3681448.1"/>
    </source>
</evidence>
<dbReference type="EMBL" id="CM042059">
    <property type="protein sequence ID" value="KAI3681448.1"/>
    <property type="molecule type" value="Genomic_DNA"/>
</dbReference>
<comment type="caution">
    <text evidence="1">The sequence shown here is derived from an EMBL/GenBank/DDBJ whole genome shotgun (WGS) entry which is preliminary data.</text>
</comment>
<sequence>MKPLRGWEPPKSPTKVRSFLGLAGYYRKFIQDFSRIVSPLTTLTKKSVKFEWKEAQELAFNKLKERLKEPQTPIRFEGVKDEAEEMGGAIECLGNRAWVPMAVELQKRILEEDHKLCYSVHPGTNKMYRDLRQFYWWPGMKKDIAYFLEQCLTCLKVKAEHQRPYGELQPLEIPMWKWENITIDFVTKLPRTPKGFNAIWVIVDCLTKSAHFLPTKEAY</sequence>
<evidence type="ECO:0000313" key="2">
    <source>
        <dbReference type="Proteomes" id="UP001055879"/>
    </source>
</evidence>
<protein>
    <submittedName>
        <fullName evidence="1">Uncharacterized protein</fullName>
    </submittedName>
</protein>
<dbReference type="Proteomes" id="UP001055879">
    <property type="component" value="Linkage Group LG13"/>
</dbReference>